<protein>
    <submittedName>
        <fullName evidence="2">Uncharacterized protein</fullName>
    </submittedName>
</protein>
<dbReference type="KEGG" id="mea:Mex_2p0426"/>
<name>C5B496_METEA</name>
<feature type="transmembrane region" description="Helical" evidence="1">
    <location>
        <begin position="47"/>
        <end position="65"/>
    </location>
</feature>
<dbReference type="HOGENOM" id="CLU_2001193_0_0_5"/>
<sequence length="124" mass="12467">MTRAPVPSFLRRRVPSLVGDQSKALLGSICWVAAAQAGGVGVRGAAVVVVLCACVHAFWSLGSLLDGARMIAAAGTGAVIAFASVLIAQGVVGEISPPLAAVGVLMQMAPAWSQPAAPFDSVTR</sequence>
<keyword evidence="2" id="KW-0614">Plasmid</keyword>
<proteinExistence type="predicted"/>
<evidence type="ECO:0000313" key="2">
    <source>
        <dbReference type="EMBL" id="ACS43278.1"/>
    </source>
</evidence>
<keyword evidence="1" id="KW-0812">Transmembrane</keyword>
<keyword evidence="3" id="KW-1185">Reference proteome</keyword>
<geneLocation type="plasmid" evidence="2 3">
    <name>megaplasmid</name>
</geneLocation>
<evidence type="ECO:0000313" key="3">
    <source>
        <dbReference type="Proteomes" id="UP000009081"/>
    </source>
</evidence>
<feature type="transmembrane region" description="Helical" evidence="1">
    <location>
        <begin position="72"/>
        <end position="92"/>
    </location>
</feature>
<dbReference type="AlphaFoldDB" id="C5B496"/>
<keyword evidence="1" id="KW-0472">Membrane</keyword>
<keyword evidence="1" id="KW-1133">Transmembrane helix</keyword>
<evidence type="ECO:0000256" key="1">
    <source>
        <dbReference type="SAM" id="Phobius"/>
    </source>
</evidence>
<dbReference type="RefSeq" id="WP_012753756.1">
    <property type="nucleotide sequence ID" value="NC_012811.1"/>
</dbReference>
<dbReference type="EMBL" id="CP001511">
    <property type="protein sequence ID" value="ACS43278.1"/>
    <property type="molecule type" value="Genomic_DNA"/>
</dbReference>
<gene>
    <name evidence="2" type="ordered locus">MexAM1_META2p0426</name>
</gene>
<dbReference type="Proteomes" id="UP000009081">
    <property type="component" value="Plasmid megaplasmid"/>
</dbReference>
<accession>C5B496</accession>
<reference evidence="2 3" key="1">
    <citation type="journal article" date="2009" name="PLoS ONE">
        <title>Methylobacterium genome sequences: a reference blueprint to investigate microbial metabolism of C1 compounds from natural and industrial sources.</title>
        <authorList>
            <person name="Vuilleumier S."/>
            <person name="Chistoserdova L."/>
            <person name="Lee M.-C."/>
            <person name="Bringel F."/>
            <person name="Lajus A."/>
            <person name="Zhou Y."/>
            <person name="Gourion B."/>
            <person name="Barbe V."/>
            <person name="Chang J."/>
            <person name="Cruveiller S."/>
            <person name="Dossat C."/>
            <person name="Gillett W."/>
            <person name="Gruffaz C."/>
            <person name="Haugen E."/>
            <person name="Hourcade E."/>
            <person name="Levy R."/>
            <person name="Mangenot S."/>
            <person name="Muller E."/>
            <person name="Nadalig T."/>
            <person name="Pagni M."/>
            <person name="Penny C."/>
            <person name="Peyraud R."/>
            <person name="Robinson D.G."/>
            <person name="Roche D."/>
            <person name="Rouy Z."/>
            <person name="Saenampechek C."/>
            <person name="Salvignol G."/>
            <person name="Vallenet D."/>
            <person name="Wu Z."/>
            <person name="Marx C.J."/>
            <person name="Vorholt J.A."/>
            <person name="Olson M.V."/>
            <person name="Kaul R."/>
            <person name="Weissenbach J."/>
            <person name="Medigue C."/>
            <person name="Lidstrom M.E."/>
        </authorList>
    </citation>
    <scope>NUCLEOTIDE SEQUENCE [LARGE SCALE GENOMIC DNA]</scope>
    <source>
        <strain evidence="3">ATCC 14718 / DSM 1338 / JCM 2805 / NCIMB 9133 / AM1</strain>
    </source>
</reference>
<organism evidence="2 3">
    <name type="scientific">Methylorubrum extorquens (strain ATCC 14718 / DSM 1338 / JCM 2805 / NCIMB 9133 / AM1)</name>
    <name type="common">Methylobacterium extorquens</name>
    <dbReference type="NCBI Taxonomy" id="272630"/>
    <lineage>
        <taxon>Bacteria</taxon>
        <taxon>Pseudomonadati</taxon>
        <taxon>Pseudomonadota</taxon>
        <taxon>Alphaproteobacteria</taxon>
        <taxon>Hyphomicrobiales</taxon>
        <taxon>Methylobacteriaceae</taxon>
        <taxon>Methylorubrum</taxon>
    </lineage>
</organism>